<comment type="catalytic activity">
    <reaction evidence="8">
        <text>L-aspartate(89)-[ribosomal protein uS12]-hydrogen + (sulfur carrier)-SH + AH2 + 2 S-adenosyl-L-methionine = 3-methylsulfanyl-L-aspartate(89)-[ribosomal protein uS12]-hydrogen + (sulfur carrier)-H + 5'-deoxyadenosine + L-methionine + A + S-adenosyl-L-homocysteine + 2 H(+)</text>
        <dbReference type="Rhea" id="RHEA:37087"/>
        <dbReference type="Rhea" id="RHEA-COMP:10460"/>
        <dbReference type="Rhea" id="RHEA-COMP:10461"/>
        <dbReference type="Rhea" id="RHEA-COMP:14737"/>
        <dbReference type="Rhea" id="RHEA-COMP:14739"/>
        <dbReference type="ChEBI" id="CHEBI:13193"/>
        <dbReference type="ChEBI" id="CHEBI:15378"/>
        <dbReference type="ChEBI" id="CHEBI:17319"/>
        <dbReference type="ChEBI" id="CHEBI:17499"/>
        <dbReference type="ChEBI" id="CHEBI:29917"/>
        <dbReference type="ChEBI" id="CHEBI:29961"/>
        <dbReference type="ChEBI" id="CHEBI:57844"/>
        <dbReference type="ChEBI" id="CHEBI:57856"/>
        <dbReference type="ChEBI" id="CHEBI:59789"/>
        <dbReference type="ChEBI" id="CHEBI:64428"/>
        <dbReference type="ChEBI" id="CHEBI:73599"/>
        <dbReference type="EC" id="2.8.4.4"/>
    </reaction>
</comment>
<proteinExistence type="inferred from homology"/>
<dbReference type="PROSITE" id="PS51449">
    <property type="entry name" value="MTTASE_N"/>
    <property type="match status" value="1"/>
</dbReference>
<dbReference type="SFLD" id="SFLDS00029">
    <property type="entry name" value="Radical_SAM"/>
    <property type="match status" value="2"/>
</dbReference>
<feature type="domain" description="Radical SAM core" evidence="10">
    <location>
        <begin position="199"/>
        <end position="451"/>
    </location>
</feature>
<dbReference type="InterPro" id="IPR023404">
    <property type="entry name" value="rSAM_horseshoe"/>
</dbReference>
<dbReference type="InterPro" id="IPR020612">
    <property type="entry name" value="Methylthiotransferase_CS"/>
</dbReference>
<keyword evidence="7 8" id="KW-0411">Iron-sulfur</keyword>
<dbReference type="InterPro" id="IPR002792">
    <property type="entry name" value="TRAM_dom"/>
</dbReference>
<keyword evidence="11" id="KW-0687">Ribonucleoprotein</keyword>
<feature type="binding site" evidence="8">
    <location>
        <position position="220"/>
    </location>
    <ligand>
        <name>[4Fe-4S] cluster</name>
        <dbReference type="ChEBI" id="CHEBI:49883"/>
        <label>2</label>
        <note>4Fe-4S-S-AdoMet</note>
    </ligand>
</feature>
<dbReference type="SUPFAM" id="SSF102114">
    <property type="entry name" value="Radical SAM enzymes"/>
    <property type="match status" value="1"/>
</dbReference>
<evidence type="ECO:0000256" key="1">
    <source>
        <dbReference type="ARBA" id="ARBA00022485"/>
    </source>
</evidence>
<dbReference type="Pfam" id="PF04055">
    <property type="entry name" value="Radical_SAM"/>
    <property type="match status" value="1"/>
</dbReference>
<evidence type="ECO:0000256" key="4">
    <source>
        <dbReference type="ARBA" id="ARBA00022691"/>
    </source>
</evidence>
<evidence type="ECO:0000256" key="5">
    <source>
        <dbReference type="ARBA" id="ARBA00022723"/>
    </source>
</evidence>
<accession>A0A6M1RH12</accession>
<reference evidence="11 12" key="1">
    <citation type="submission" date="2020-02" db="EMBL/GenBank/DDBJ databases">
        <title>Draft genome sequence of Limisphaera ngatamarikiensis NGM72.4T, a thermophilic Verrucomicrobia grouped in subdivision 3.</title>
        <authorList>
            <person name="Carere C.R."/>
            <person name="Steen J."/>
            <person name="Hugenholtz P."/>
            <person name="Stott M.B."/>
        </authorList>
    </citation>
    <scope>NUCLEOTIDE SEQUENCE [LARGE SCALE GENOMIC DNA]</scope>
    <source>
        <strain evidence="11 12">NGM72.4</strain>
    </source>
</reference>
<dbReference type="EC" id="2.8.4.4" evidence="8"/>
<comment type="similarity">
    <text evidence="8">Belongs to the methylthiotransferase family. RimO subfamily.</text>
</comment>
<feature type="binding site" evidence="8">
    <location>
        <position position="217"/>
    </location>
    <ligand>
        <name>[4Fe-4S] cluster</name>
        <dbReference type="ChEBI" id="CHEBI:49883"/>
        <label>2</label>
        <note>4Fe-4S-S-AdoMet</note>
    </ligand>
</feature>
<dbReference type="PANTHER" id="PTHR43837">
    <property type="entry name" value="RIBOSOMAL PROTEIN S12 METHYLTHIOTRANSFERASE RIMO"/>
    <property type="match status" value="1"/>
</dbReference>
<evidence type="ECO:0000256" key="3">
    <source>
        <dbReference type="ARBA" id="ARBA00022679"/>
    </source>
</evidence>
<dbReference type="InterPro" id="IPR058240">
    <property type="entry name" value="rSAM_sf"/>
</dbReference>
<dbReference type="CDD" id="cd01335">
    <property type="entry name" value="Radical_SAM"/>
    <property type="match status" value="1"/>
</dbReference>
<keyword evidence="6 8" id="KW-0408">Iron</keyword>
<dbReference type="GO" id="GO:0006400">
    <property type="term" value="P:tRNA modification"/>
    <property type="evidence" value="ECO:0007669"/>
    <property type="project" value="InterPro"/>
</dbReference>
<dbReference type="InterPro" id="IPR006638">
    <property type="entry name" value="Elp3/MiaA/NifB-like_rSAM"/>
</dbReference>
<evidence type="ECO:0000256" key="6">
    <source>
        <dbReference type="ARBA" id="ARBA00023004"/>
    </source>
</evidence>
<feature type="binding site" evidence="8">
    <location>
        <position position="56"/>
    </location>
    <ligand>
        <name>[4Fe-4S] cluster</name>
        <dbReference type="ChEBI" id="CHEBI:49883"/>
        <label>1</label>
    </ligand>
</feature>
<keyword evidence="11" id="KW-0689">Ribosomal protein</keyword>
<dbReference type="InterPro" id="IPR005839">
    <property type="entry name" value="Methylthiotransferase"/>
</dbReference>
<evidence type="ECO:0000313" key="11">
    <source>
        <dbReference type="EMBL" id="NGO39348.1"/>
    </source>
</evidence>
<keyword evidence="5 8" id="KW-0479">Metal-binding</keyword>
<dbReference type="InterPro" id="IPR007197">
    <property type="entry name" value="rSAM"/>
</dbReference>
<name>A0A6M1RH12_9BACT</name>
<evidence type="ECO:0000313" key="12">
    <source>
        <dbReference type="Proteomes" id="UP000477311"/>
    </source>
</evidence>
<dbReference type="RefSeq" id="WP_165107322.1">
    <property type="nucleotide sequence ID" value="NZ_JAAKYA010000053.1"/>
</dbReference>
<dbReference type="SMART" id="SM00729">
    <property type="entry name" value="Elp3"/>
    <property type="match status" value="1"/>
</dbReference>
<dbReference type="InterPro" id="IPR013848">
    <property type="entry name" value="Methylthiotransferase_N"/>
</dbReference>
<dbReference type="Gene3D" id="3.80.30.20">
    <property type="entry name" value="tm_1862 like domain"/>
    <property type="match status" value="1"/>
</dbReference>
<evidence type="ECO:0000256" key="8">
    <source>
        <dbReference type="HAMAP-Rule" id="MF_01865"/>
    </source>
</evidence>
<dbReference type="GO" id="GO:0005840">
    <property type="term" value="C:ribosome"/>
    <property type="evidence" value="ECO:0007669"/>
    <property type="project" value="UniProtKB-KW"/>
</dbReference>
<dbReference type="GO" id="GO:0005829">
    <property type="term" value="C:cytosol"/>
    <property type="evidence" value="ECO:0007669"/>
    <property type="project" value="TreeGrafter"/>
</dbReference>
<dbReference type="GO" id="GO:0103039">
    <property type="term" value="F:protein methylthiotransferase activity"/>
    <property type="evidence" value="ECO:0007669"/>
    <property type="project" value="UniProtKB-EC"/>
</dbReference>
<dbReference type="GO" id="GO:0051539">
    <property type="term" value="F:4 iron, 4 sulfur cluster binding"/>
    <property type="evidence" value="ECO:0007669"/>
    <property type="project" value="UniProtKB-UniRule"/>
</dbReference>
<keyword evidence="3 8" id="KW-0808">Transferase</keyword>
<dbReference type="HAMAP" id="MF_01865">
    <property type="entry name" value="MTTase_RimO"/>
    <property type="match status" value="1"/>
</dbReference>
<dbReference type="Gene3D" id="3.40.50.12160">
    <property type="entry name" value="Methylthiotransferase, N-terminal domain"/>
    <property type="match status" value="1"/>
</dbReference>
<comment type="caution">
    <text evidence="11">The sequence shown here is derived from an EMBL/GenBank/DDBJ whole genome shotgun (WGS) entry which is preliminary data.</text>
</comment>
<keyword evidence="12" id="KW-1185">Reference proteome</keyword>
<dbReference type="GO" id="GO:0035599">
    <property type="term" value="F:aspartic acid methylthiotransferase activity"/>
    <property type="evidence" value="ECO:0007669"/>
    <property type="project" value="TreeGrafter"/>
</dbReference>
<sequence>MQPKNQAESPRRVGLVSLGCAKNLVDAEVMLGTLLRDGFEITNDPARADALIINTCSFIDAAQEESVDTILESAAFREAHARGQALIVSGCLPQRFRAQLRDLLPEVDAFMGVDEVPRVSEIVREALAHRAARLGLERVREGRSRAERRQDLLRLQETAPDTAAGSVNGRRVAEDLTAPVVVRARPRYIPDYDTPRFRLTPAHYAYVKIAEGCNHPCSFCIIPQMRGSHRSRPLEDIVREVRALLDQGVREFNLISQDSTYYGLDLRPRRAGSVASPAKFREAMRDLPPEAPTLARLLEVLDGLPGDFWVRVLYTHPAHWTEELIRTFAQCRKVVRYVDMPLQHIHDLMLERMRRETSRAYIEELLQRIRSGIPGVTLRTTFIVGFPGETEACFEALLEFMERVRFDRAGVFLYSREEGTRAARMAQQVPAEVKQRRRDRAMELQRRISRERNAGMVGRRLRVLVEGQLRGGRAVPAEIRSWEHGLVREDNGGSARLGRGLWSVARSEADAPEVDGRVFVRGELPVGRFATVEVVGWTDYDLIARPV</sequence>
<evidence type="ECO:0000259" key="9">
    <source>
        <dbReference type="PROSITE" id="PS51449"/>
    </source>
</evidence>
<comment type="function">
    <text evidence="8">Catalyzes the methylthiolation of an aspartic acid residue of ribosomal protein uS12.</text>
</comment>
<gene>
    <name evidence="8 11" type="primary">rimO</name>
    <name evidence="11" type="ORF">G4L39_08045</name>
</gene>
<dbReference type="InterPro" id="IPR012340">
    <property type="entry name" value="NA-bd_OB-fold"/>
</dbReference>
<keyword evidence="2 8" id="KW-0963">Cytoplasm</keyword>
<dbReference type="NCBIfam" id="TIGR01125">
    <property type="entry name" value="30S ribosomal protein S12 methylthiotransferase RimO"/>
    <property type="match status" value="1"/>
</dbReference>
<dbReference type="NCBIfam" id="TIGR00089">
    <property type="entry name" value="MiaB/RimO family radical SAM methylthiotransferase"/>
    <property type="match status" value="1"/>
</dbReference>
<dbReference type="SFLD" id="SFLDG01061">
    <property type="entry name" value="methylthiotransferase"/>
    <property type="match status" value="1"/>
</dbReference>
<feature type="binding site" evidence="8">
    <location>
        <position position="91"/>
    </location>
    <ligand>
        <name>[4Fe-4S] cluster</name>
        <dbReference type="ChEBI" id="CHEBI:49883"/>
        <label>1</label>
    </ligand>
</feature>
<feature type="binding site" evidence="8">
    <location>
        <position position="20"/>
    </location>
    <ligand>
        <name>[4Fe-4S] cluster</name>
        <dbReference type="ChEBI" id="CHEBI:49883"/>
        <label>1</label>
    </ligand>
</feature>
<dbReference type="Pfam" id="PF00919">
    <property type="entry name" value="UPF0004"/>
    <property type="match status" value="1"/>
</dbReference>
<evidence type="ECO:0000256" key="7">
    <source>
        <dbReference type="ARBA" id="ARBA00023014"/>
    </source>
</evidence>
<dbReference type="PROSITE" id="PS51918">
    <property type="entry name" value="RADICAL_SAM"/>
    <property type="match status" value="1"/>
</dbReference>
<dbReference type="Pfam" id="PF18693">
    <property type="entry name" value="TRAM_2"/>
    <property type="match status" value="1"/>
</dbReference>
<dbReference type="InterPro" id="IPR005840">
    <property type="entry name" value="Ribosomal_uS12_MeSTrfase_RimO"/>
</dbReference>
<feature type="binding site" evidence="8">
    <location>
        <position position="213"/>
    </location>
    <ligand>
        <name>[4Fe-4S] cluster</name>
        <dbReference type="ChEBI" id="CHEBI:49883"/>
        <label>2</label>
        <note>4Fe-4S-S-AdoMet</note>
    </ligand>
</feature>
<dbReference type="EMBL" id="JAAKYA010000053">
    <property type="protein sequence ID" value="NGO39348.1"/>
    <property type="molecule type" value="Genomic_DNA"/>
</dbReference>
<dbReference type="Gene3D" id="2.40.50.140">
    <property type="entry name" value="Nucleic acid-binding proteins"/>
    <property type="match status" value="1"/>
</dbReference>
<organism evidence="11 12">
    <name type="scientific">Limisphaera ngatamarikiensis</name>
    <dbReference type="NCBI Taxonomy" id="1324935"/>
    <lineage>
        <taxon>Bacteria</taxon>
        <taxon>Pseudomonadati</taxon>
        <taxon>Verrucomicrobiota</taxon>
        <taxon>Verrucomicrobiia</taxon>
        <taxon>Limisphaerales</taxon>
        <taxon>Limisphaeraceae</taxon>
        <taxon>Limisphaera</taxon>
    </lineage>
</organism>
<dbReference type="SFLD" id="SFLDG01082">
    <property type="entry name" value="B12-binding_domain_containing"/>
    <property type="match status" value="1"/>
</dbReference>
<comment type="subcellular location">
    <subcellularLocation>
        <location evidence="8">Cytoplasm</location>
    </subcellularLocation>
</comment>
<dbReference type="GO" id="GO:0046872">
    <property type="term" value="F:metal ion binding"/>
    <property type="evidence" value="ECO:0007669"/>
    <property type="project" value="UniProtKB-KW"/>
</dbReference>
<evidence type="ECO:0000256" key="2">
    <source>
        <dbReference type="ARBA" id="ARBA00022490"/>
    </source>
</evidence>
<dbReference type="FunFam" id="3.80.30.20:FF:000001">
    <property type="entry name" value="tRNA-2-methylthio-N(6)-dimethylallyladenosine synthase 2"/>
    <property type="match status" value="1"/>
</dbReference>
<feature type="domain" description="MTTase N-terminal" evidence="9">
    <location>
        <begin position="11"/>
        <end position="128"/>
    </location>
</feature>
<comment type="cofactor">
    <cofactor evidence="8">
        <name>[4Fe-4S] cluster</name>
        <dbReference type="ChEBI" id="CHEBI:49883"/>
    </cofactor>
    <text evidence="8">Binds 2 [4Fe-4S] clusters. One cluster is coordinated with 3 cysteines and an exchangeable S-adenosyl-L-methionine.</text>
</comment>
<dbReference type="PROSITE" id="PS01278">
    <property type="entry name" value="MTTASE_RADICAL"/>
    <property type="match status" value="1"/>
</dbReference>
<dbReference type="InterPro" id="IPR038135">
    <property type="entry name" value="Methylthiotransferase_N_sf"/>
</dbReference>
<protein>
    <recommendedName>
        <fullName evidence="8">Ribosomal protein uS12 methylthiotransferase RimO</fullName>
        <shortName evidence="8">uS12 MTTase</shortName>
        <shortName evidence="8">uS12 methylthiotransferase</shortName>
        <ecNumber evidence="8">2.8.4.4</ecNumber>
    </recommendedName>
    <alternativeName>
        <fullName evidence="8">Ribosomal protein uS12 (aspartate-C(3))-methylthiotransferase</fullName>
    </alternativeName>
    <alternativeName>
        <fullName evidence="8">Ribosome maturation factor RimO</fullName>
    </alternativeName>
</protein>
<keyword evidence="4 8" id="KW-0949">S-adenosyl-L-methionine</keyword>
<dbReference type="AlphaFoldDB" id="A0A6M1RH12"/>
<dbReference type="SFLD" id="SFLDF00274">
    <property type="entry name" value="ribosomal_protein_S12_methylth"/>
    <property type="match status" value="1"/>
</dbReference>
<dbReference type="PANTHER" id="PTHR43837:SF1">
    <property type="entry name" value="RIBOSOMAL PROTEIN US12 METHYLTHIOTRANSFERASE RIMO"/>
    <property type="match status" value="1"/>
</dbReference>
<evidence type="ECO:0000259" key="10">
    <source>
        <dbReference type="PROSITE" id="PS51918"/>
    </source>
</evidence>
<keyword evidence="1 8" id="KW-0004">4Fe-4S</keyword>
<dbReference type="Proteomes" id="UP000477311">
    <property type="component" value="Unassembled WGS sequence"/>
</dbReference>